<dbReference type="SUPFAM" id="SSF50249">
    <property type="entry name" value="Nucleic acid-binding proteins"/>
    <property type="match status" value="1"/>
</dbReference>
<dbReference type="GO" id="GO:0017116">
    <property type="term" value="F:single-stranded DNA helicase activity"/>
    <property type="evidence" value="ECO:0007669"/>
    <property type="project" value="TreeGrafter"/>
</dbReference>
<keyword evidence="6" id="KW-0539">Nucleus</keyword>
<dbReference type="InterPro" id="IPR056875">
    <property type="entry name" value="MCM8/REC_WHD"/>
</dbReference>
<organism evidence="11 12">
    <name type="scientific">Apis cerana cerana</name>
    <name type="common">Oriental honeybee</name>
    <dbReference type="NCBI Taxonomy" id="94128"/>
    <lineage>
        <taxon>Eukaryota</taxon>
        <taxon>Metazoa</taxon>
        <taxon>Ecdysozoa</taxon>
        <taxon>Arthropoda</taxon>
        <taxon>Hexapoda</taxon>
        <taxon>Insecta</taxon>
        <taxon>Pterygota</taxon>
        <taxon>Neoptera</taxon>
        <taxon>Endopterygota</taxon>
        <taxon>Hymenoptera</taxon>
        <taxon>Apocrita</taxon>
        <taxon>Aculeata</taxon>
        <taxon>Apoidea</taxon>
        <taxon>Anthophila</taxon>
        <taxon>Apidae</taxon>
        <taxon>Apis</taxon>
    </lineage>
</organism>
<evidence type="ECO:0000313" key="11">
    <source>
        <dbReference type="EMBL" id="PBC25269.1"/>
    </source>
</evidence>
<evidence type="ECO:0000256" key="1">
    <source>
        <dbReference type="ARBA" id="ARBA00004123"/>
    </source>
</evidence>
<dbReference type="GO" id="GO:0005634">
    <property type="term" value="C:nucleus"/>
    <property type="evidence" value="ECO:0007669"/>
    <property type="project" value="UniProtKB-SubCell"/>
</dbReference>
<evidence type="ECO:0000256" key="4">
    <source>
        <dbReference type="ARBA" id="ARBA00022840"/>
    </source>
</evidence>
<dbReference type="GO" id="GO:0006310">
    <property type="term" value="P:DNA recombination"/>
    <property type="evidence" value="ECO:0007669"/>
    <property type="project" value="UniProtKB-ARBA"/>
</dbReference>
<dbReference type="Gene3D" id="3.40.50.300">
    <property type="entry name" value="P-loop containing nucleotide triphosphate hydrolases"/>
    <property type="match status" value="1"/>
</dbReference>
<evidence type="ECO:0000259" key="10">
    <source>
        <dbReference type="PROSITE" id="PS50051"/>
    </source>
</evidence>
<dbReference type="InterPro" id="IPR041562">
    <property type="entry name" value="MCM_lid"/>
</dbReference>
<evidence type="ECO:0000256" key="2">
    <source>
        <dbReference type="ARBA" id="ARBA00008010"/>
    </source>
</evidence>
<dbReference type="SUPFAM" id="SSF52540">
    <property type="entry name" value="P-loop containing nucleoside triphosphate hydrolases"/>
    <property type="match status" value="1"/>
</dbReference>
<dbReference type="GO" id="GO:0003697">
    <property type="term" value="F:single-stranded DNA binding"/>
    <property type="evidence" value="ECO:0007669"/>
    <property type="project" value="TreeGrafter"/>
</dbReference>
<evidence type="ECO:0000256" key="9">
    <source>
        <dbReference type="RuleBase" id="RU004070"/>
    </source>
</evidence>
<evidence type="ECO:0000256" key="6">
    <source>
        <dbReference type="ARBA" id="ARBA00023242"/>
    </source>
</evidence>
<dbReference type="Proteomes" id="UP000242457">
    <property type="component" value="Unassembled WGS sequence"/>
</dbReference>
<dbReference type="CDD" id="cd22247">
    <property type="entry name" value="MCM8_WHD"/>
    <property type="match status" value="1"/>
</dbReference>
<dbReference type="InterPro" id="IPR012340">
    <property type="entry name" value="NA-bd_OB-fold"/>
</dbReference>
<dbReference type="InterPro" id="IPR001208">
    <property type="entry name" value="MCM_dom"/>
</dbReference>
<dbReference type="Gene3D" id="2.20.28.10">
    <property type="match status" value="1"/>
</dbReference>
<comment type="subcellular location">
    <subcellularLocation>
        <location evidence="1">Nucleus</location>
    </subcellularLocation>
</comment>
<dbReference type="OrthoDB" id="422555at2759"/>
<evidence type="ECO:0000256" key="7">
    <source>
        <dbReference type="ARBA" id="ARBA00041084"/>
    </source>
</evidence>
<name>A0A2A3E2A5_APICC</name>
<dbReference type="PANTHER" id="PTHR11630">
    <property type="entry name" value="DNA REPLICATION LICENSING FACTOR MCM FAMILY MEMBER"/>
    <property type="match status" value="1"/>
</dbReference>
<evidence type="ECO:0000256" key="8">
    <source>
        <dbReference type="ARBA" id="ARBA00042306"/>
    </source>
</evidence>
<dbReference type="Pfam" id="PF17207">
    <property type="entry name" value="MCM_OB"/>
    <property type="match status" value="1"/>
</dbReference>
<dbReference type="STRING" id="94128.A0A2A3E2A5"/>
<reference evidence="11 12" key="1">
    <citation type="submission" date="2014-07" db="EMBL/GenBank/DDBJ databases">
        <title>Genomic and transcriptomic analysis on Apis cerana provide comprehensive insights into honey bee biology.</title>
        <authorList>
            <person name="Diao Q."/>
            <person name="Sun L."/>
            <person name="Zheng H."/>
            <person name="Zheng H."/>
            <person name="Xu S."/>
            <person name="Wang S."/>
            <person name="Zeng Z."/>
            <person name="Hu F."/>
            <person name="Su S."/>
            <person name="Wu J."/>
        </authorList>
    </citation>
    <scope>NUCLEOTIDE SEQUENCE [LARGE SCALE GENOMIC DNA]</scope>
    <source>
        <tissue evidence="11">Pupae without intestine</tissue>
    </source>
</reference>
<feature type="domain" description="MCM C-terminal AAA(+) ATPase" evidence="10">
    <location>
        <begin position="374"/>
        <end position="575"/>
    </location>
</feature>
<keyword evidence="5 9" id="KW-0238">DNA-binding</keyword>
<dbReference type="GO" id="GO:0042555">
    <property type="term" value="C:MCM complex"/>
    <property type="evidence" value="ECO:0007669"/>
    <property type="project" value="TreeGrafter"/>
</dbReference>
<dbReference type="PROSITE" id="PS50051">
    <property type="entry name" value="MCM_2"/>
    <property type="match status" value="1"/>
</dbReference>
<dbReference type="PANTHER" id="PTHR11630:SF47">
    <property type="entry name" value="DNA HELICASE MCM8"/>
    <property type="match status" value="1"/>
</dbReference>
<accession>A0A2A3E2A5</accession>
<dbReference type="Gene3D" id="2.40.50.140">
    <property type="entry name" value="Nucleic acid-binding proteins"/>
    <property type="match status" value="1"/>
</dbReference>
<dbReference type="Pfam" id="PF25051">
    <property type="entry name" value="WHD_MCM8"/>
    <property type="match status" value="1"/>
</dbReference>
<proteinExistence type="inferred from homology"/>
<evidence type="ECO:0000313" key="12">
    <source>
        <dbReference type="Proteomes" id="UP000242457"/>
    </source>
</evidence>
<gene>
    <name evidence="11" type="ORF">APICC_01829</name>
</gene>
<dbReference type="PRINTS" id="PR01657">
    <property type="entry name" value="MCMFAMILY"/>
</dbReference>
<dbReference type="InterPro" id="IPR003593">
    <property type="entry name" value="AAA+_ATPase"/>
</dbReference>
<evidence type="ECO:0000256" key="5">
    <source>
        <dbReference type="ARBA" id="ARBA00023125"/>
    </source>
</evidence>
<dbReference type="AlphaFoldDB" id="A0A2A3E2A5"/>
<comment type="similarity">
    <text evidence="2 9">Belongs to the MCM family.</text>
</comment>
<dbReference type="SMART" id="SM00382">
    <property type="entry name" value="AAA"/>
    <property type="match status" value="1"/>
</dbReference>
<evidence type="ECO:0000256" key="3">
    <source>
        <dbReference type="ARBA" id="ARBA00022741"/>
    </source>
</evidence>
<dbReference type="InterPro" id="IPR031327">
    <property type="entry name" value="MCM"/>
</dbReference>
<protein>
    <recommendedName>
        <fullName evidence="7">DNA helicase MCM8</fullName>
    </recommendedName>
    <alternativeName>
        <fullName evidence="8">Minichromosome maintenance 8</fullName>
    </alternativeName>
</protein>
<dbReference type="InterPro" id="IPR058767">
    <property type="entry name" value="MCM8_N"/>
</dbReference>
<keyword evidence="4 9" id="KW-0067">ATP-binding</keyword>
<dbReference type="EMBL" id="KZ288478">
    <property type="protein sequence ID" value="PBC25269.1"/>
    <property type="molecule type" value="Genomic_DNA"/>
</dbReference>
<dbReference type="InterPro" id="IPR027417">
    <property type="entry name" value="P-loop_NTPase"/>
</dbReference>
<dbReference type="SMART" id="SM00350">
    <property type="entry name" value="MCM"/>
    <property type="match status" value="1"/>
</dbReference>
<keyword evidence="3 9" id="KW-0547">Nucleotide-binding</keyword>
<keyword evidence="12" id="KW-1185">Reference proteome</keyword>
<dbReference type="GO" id="GO:0005524">
    <property type="term" value="F:ATP binding"/>
    <property type="evidence" value="ECO:0007669"/>
    <property type="project" value="UniProtKB-KW"/>
</dbReference>
<sequence>MDNKKSKNFYKNKWYLDKKKSTKSNSNNYKNNQNIEKICKSLDPIEINNLINIHNNYVNFNIPYYGWKLFFYDEEYKDDSDTIKKIQTIENFINRHQRLLTLLSLENLENGTVFIIDMCELYNDQNFLNEWSDFKKDIYENPLHTLNCFKLTIHQQILNTIPRENLNSVNIINILSNVRIKILNYEPIISLQNLKANYYGRLVSVRGCVIRVGHVKHLAQWIAFACRKCNLQKIMKQPLGVFTIPKKCNLCGVSKFRVILDSPLIKSIPFQTIKIQEISNNDQNSKGNMPRMVDIELMDDLVNICMPGDDITLTGIIKGTNNTKIRNKMSFSLYMEAITIINNKQRLQNKNFTNNEMSIKDYLAIKEVYNTPNIFPLLVHSLCPSIYGHEIVKAGLILSLFGGNVEHSELRENIHILIVGDPGLGKSQMLQTCARIAAKGVYVCGNSSTSSGLTITLAKENKSNNFSLEPGALVLTDRGCCCIDEFDKMCKQHAVLLEAMEQQSVSIAKSGIICSLPTRTSILAAANPIGGRFNRNKTVMQNLKMSAPLLSRFDLIFLLLDEPNKHIDDLLCKHVMSIHTDINTIDKTQSNTYQCINAPDTTKLSLRDKLRLSVDENPNIIPQSILRKYIAYARQYVKPKLTKEAAIILQNYYLKLRNKNNKFSGLSVCNRQLEAMIRLTEARAKLELRTEATEGDALDVIEILQHTFDDKFINYQSLGTKNVTTGKIKQFIEILRKETNSNKSQIFSMKRLQEIAINKNFVMDDFSEFLVKLNENGILLKMGSNTFKFISS</sequence>
<dbReference type="Pfam" id="PF17855">
    <property type="entry name" value="MCM_lid"/>
    <property type="match status" value="1"/>
</dbReference>
<dbReference type="Pfam" id="PF00493">
    <property type="entry name" value="MCM"/>
    <property type="match status" value="1"/>
</dbReference>
<dbReference type="InterPro" id="IPR033762">
    <property type="entry name" value="MCM_OB"/>
</dbReference>
<dbReference type="Pfam" id="PF26065">
    <property type="entry name" value="MCM8_N"/>
    <property type="match status" value="1"/>
</dbReference>